<dbReference type="OrthoDB" id="1939479at2759"/>
<dbReference type="GO" id="GO:0016926">
    <property type="term" value="P:protein desumoylation"/>
    <property type="evidence" value="ECO:0007669"/>
    <property type="project" value="TreeGrafter"/>
</dbReference>
<keyword evidence="7" id="KW-1185">Reference proteome</keyword>
<organism evidence="6 7">
    <name type="scientific">Dendrothele bispora (strain CBS 962.96)</name>
    <dbReference type="NCBI Taxonomy" id="1314807"/>
    <lineage>
        <taxon>Eukaryota</taxon>
        <taxon>Fungi</taxon>
        <taxon>Dikarya</taxon>
        <taxon>Basidiomycota</taxon>
        <taxon>Agaricomycotina</taxon>
        <taxon>Agaricomycetes</taxon>
        <taxon>Agaricomycetidae</taxon>
        <taxon>Agaricales</taxon>
        <taxon>Agaricales incertae sedis</taxon>
        <taxon>Dendrothele</taxon>
    </lineage>
</organism>
<evidence type="ECO:0000256" key="1">
    <source>
        <dbReference type="ARBA" id="ARBA00005234"/>
    </source>
</evidence>
<dbReference type="AlphaFoldDB" id="A0A4S8M426"/>
<dbReference type="EMBL" id="ML179171">
    <property type="protein sequence ID" value="THU96691.1"/>
    <property type="molecule type" value="Genomic_DNA"/>
</dbReference>
<dbReference type="GO" id="GO:0005634">
    <property type="term" value="C:nucleus"/>
    <property type="evidence" value="ECO:0007669"/>
    <property type="project" value="TreeGrafter"/>
</dbReference>
<evidence type="ECO:0000256" key="2">
    <source>
        <dbReference type="ARBA" id="ARBA00022670"/>
    </source>
</evidence>
<dbReference type="PANTHER" id="PTHR12606">
    <property type="entry name" value="SENTRIN/SUMO-SPECIFIC PROTEASE"/>
    <property type="match status" value="1"/>
</dbReference>
<dbReference type="PANTHER" id="PTHR12606:SF141">
    <property type="entry name" value="GH15225P-RELATED"/>
    <property type="match status" value="1"/>
</dbReference>
<name>A0A4S8M426_DENBC</name>
<evidence type="ECO:0000256" key="3">
    <source>
        <dbReference type="ARBA" id="ARBA00022801"/>
    </source>
</evidence>
<evidence type="ECO:0000256" key="4">
    <source>
        <dbReference type="ARBA" id="ARBA00022807"/>
    </source>
</evidence>
<evidence type="ECO:0000313" key="7">
    <source>
        <dbReference type="Proteomes" id="UP000297245"/>
    </source>
</evidence>
<dbReference type="InterPro" id="IPR003653">
    <property type="entry name" value="Peptidase_C48_C"/>
</dbReference>
<dbReference type="GO" id="GO:0006508">
    <property type="term" value="P:proteolysis"/>
    <property type="evidence" value="ECO:0007669"/>
    <property type="project" value="UniProtKB-KW"/>
</dbReference>
<keyword evidence="2" id="KW-0645">Protease</keyword>
<gene>
    <name evidence="6" type="ORF">K435DRAFT_858323</name>
</gene>
<dbReference type="Proteomes" id="UP000297245">
    <property type="component" value="Unassembled WGS sequence"/>
</dbReference>
<keyword evidence="3" id="KW-0378">Hydrolase</keyword>
<proteinExistence type="inferred from homology"/>
<sequence length="402" mass="45831">MLTATSSTFAQLHSIQGVTTQVKAILSALAKVVPGYTLTEAQKMSSSETNYLFSDTLSSIASPETPLSIESYKKLIRLHHSILLGLEQLAQLPILPSALKDLSRQRCPGDTSLHHVIKNLYEIQQLLGNECERLNSIIWELPEKSPVIATQILNSLVAEASGQNFKFIQHSDLQTLSPERWLNGETINYFVDKWCTDSDTLGVSTYWANTFLFKDKACTKPLDHFDNNSKIVKDLKRSIRKRELDLNTLRWSKVYIPINNAEEGHWYCACINFDRRTIDILDSWGPTYRSSLNRPLRQKKHTSLLAALMWITEQVADYRGENVVLARNPDTDWSCNPHVEVPLQPNSYDCGIHTLWHLYHIINFGGLKNESVLPAQHRFTENMVGKRLRLVQEILDDAGFRL</sequence>
<evidence type="ECO:0000259" key="5">
    <source>
        <dbReference type="PROSITE" id="PS50600"/>
    </source>
</evidence>
<keyword evidence="4" id="KW-0788">Thiol protease</keyword>
<dbReference type="SUPFAM" id="SSF54001">
    <property type="entry name" value="Cysteine proteinases"/>
    <property type="match status" value="1"/>
</dbReference>
<dbReference type="Gene3D" id="3.40.395.10">
    <property type="entry name" value="Adenoviral Proteinase, Chain A"/>
    <property type="match status" value="1"/>
</dbReference>
<evidence type="ECO:0000313" key="6">
    <source>
        <dbReference type="EMBL" id="THU96691.1"/>
    </source>
</evidence>
<dbReference type="PROSITE" id="PS50600">
    <property type="entry name" value="ULP_PROTEASE"/>
    <property type="match status" value="1"/>
</dbReference>
<dbReference type="GO" id="GO:0016929">
    <property type="term" value="F:deSUMOylase activity"/>
    <property type="evidence" value="ECO:0007669"/>
    <property type="project" value="TreeGrafter"/>
</dbReference>
<comment type="similarity">
    <text evidence="1">Belongs to the peptidase C48 family.</text>
</comment>
<feature type="domain" description="Ubiquitin-like protease family profile" evidence="5">
    <location>
        <begin position="166"/>
        <end position="361"/>
    </location>
</feature>
<accession>A0A4S8M426</accession>
<dbReference type="Pfam" id="PF02902">
    <property type="entry name" value="Peptidase_C48"/>
    <property type="match status" value="1"/>
</dbReference>
<reference evidence="6 7" key="1">
    <citation type="journal article" date="2019" name="Nat. Ecol. Evol.">
        <title>Megaphylogeny resolves global patterns of mushroom evolution.</title>
        <authorList>
            <person name="Varga T."/>
            <person name="Krizsan K."/>
            <person name="Foldi C."/>
            <person name="Dima B."/>
            <person name="Sanchez-Garcia M."/>
            <person name="Sanchez-Ramirez S."/>
            <person name="Szollosi G.J."/>
            <person name="Szarkandi J.G."/>
            <person name="Papp V."/>
            <person name="Albert L."/>
            <person name="Andreopoulos W."/>
            <person name="Angelini C."/>
            <person name="Antonin V."/>
            <person name="Barry K.W."/>
            <person name="Bougher N.L."/>
            <person name="Buchanan P."/>
            <person name="Buyck B."/>
            <person name="Bense V."/>
            <person name="Catcheside P."/>
            <person name="Chovatia M."/>
            <person name="Cooper J."/>
            <person name="Damon W."/>
            <person name="Desjardin D."/>
            <person name="Finy P."/>
            <person name="Geml J."/>
            <person name="Haridas S."/>
            <person name="Hughes K."/>
            <person name="Justo A."/>
            <person name="Karasinski D."/>
            <person name="Kautmanova I."/>
            <person name="Kiss B."/>
            <person name="Kocsube S."/>
            <person name="Kotiranta H."/>
            <person name="LaButti K.M."/>
            <person name="Lechner B.E."/>
            <person name="Liimatainen K."/>
            <person name="Lipzen A."/>
            <person name="Lukacs Z."/>
            <person name="Mihaltcheva S."/>
            <person name="Morgado L.N."/>
            <person name="Niskanen T."/>
            <person name="Noordeloos M.E."/>
            <person name="Ohm R.A."/>
            <person name="Ortiz-Santana B."/>
            <person name="Ovrebo C."/>
            <person name="Racz N."/>
            <person name="Riley R."/>
            <person name="Savchenko A."/>
            <person name="Shiryaev A."/>
            <person name="Soop K."/>
            <person name="Spirin V."/>
            <person name="Szebenyi C."/>
            <person name="Tomsovsky M."/>
            <person name="Tulloss R.E."/>
            <person name="Uehling J."/>
            <person name="Grigoriev I.V."/>
            <person name="Vagvolgyi C."/>
            <person name="Papp T."/>
            <person name="Martin F.M."/>
            <person name="Miettinen O."/>
            <person name="Hibbett D.S."/>
            <person name="Nagy L.G."/>
        </authorList>
    </citation>
    <scope>NUCLEOTIDE SEQUENCE [LARGE SCALE GENOMIC DNA]</scope>
    <source>
        <strain evidence="6 7">CBS 962.96</strain>
    </source>
</reference>
<protein>
    <submittedName>
        <fullName evidence="6">Cysteine proteinase</fullName>
    </submittedName>
</protein>
<dbReference type="InterPro" id="IPR038765">
    <property type="entry name" value="Papain-like_cys_pep_sf"/>
</dbReference>